<evidence type="ECO:0000256" key="2">
    <source>
        <dbReference type="SAM" id="Phobius"/>
    </source>
</evidence>
<sequence length="249" mass="28637">MNSSIMTNNNTTTNDETTMQKTHEVKPMSSPLRNKQRNSVKMDKIDDDDMNVNNNHKSHTTLYNRKNNANDIRMDNTTMAIDDDDDNNDNDEDYDINADIYNDDHFDIDSQYIDNNTYNANKLGDTIKIPLSDIPVMIQQPQVYSNILNRIFKPLFDIKITTQEQSMKCAISSILTLIVALYLVPKNFIIMILFILVLLIGAALFIISSHKLCVKRKIPKTALKKPINLEKLAKLRESLRNNSLRKNNN</sequence>
<protein>
    <submittedName>
        <fullName evidence="3">Uncharacterized protein</fullName>
    </submittedName>
</protein>
<dbReference type="RefSeq" id="YP_009551751.1">
    <property type="nucleotide sequence ID" value="NC_040536.1"/>
</dbReference>
<keyword evidence="2" id="KW-0472">Membrane</keyword>
<accession>A0A2I7G315</accession>
<dbReference type="Proteomes" id="UP000290737">
    <property type="component" value="Genome"/>
</dbReference>
<dbReference type="KEGG" id="vg:41701814"/>
<proteinExistence type="predicted"/>
<feature type="compositionally biased region" description="Low complexity" evidence="1">
    <location>
        <begin position="7"/>
        <end position="17"/>
    </location>
</feature>
<organism evidence="3">
    <name type="scientific">Esparto virus</name>
    <dbReference type="NCBI Taxonomy" id="2072209"/>
    <lineage>
        <taxon>Viruses</taxon>
        <taxon>Viruses incertae sedis</taxon>
        <taxon>Naldaviricetes</taxon>
        <taxon>Lefavirales</taxon>
        <taxon>Nudiviridae</taxon>
        <taxon>Alphanudivirus</taxon>
        <taxon>Alphanudivirus tertidromelanogasteris</taxon>
    </lineage>
</organism>
<keyword evidence="2" id="KW-1133">Transmembrane helix</keyword>
<keyword evidence="4" id="KW-1185">Reference proteome</keyword>
<evidence type="ECO:0000313" key="4">
    <source>
        <dbReference type="Proteomes" id="UP000290737"/>
    </source>
</evidence>
<evidence type="ECO:0000313" key="3">
    <source>
        <dbReference type="EMBL" id="AUQ44005.1"/>
    </source>
</evidence>
<dbReference type="GeneID" id="41701814"/>
<feature type="region of interest" description="Disordered" evidence="1">
    <location>
        <begin position="1"/>
        <end position="39"/>
    </location>
</feature>
<keyword evidence="2" id="KW-0812">Transmembrane</keyword>
<evidence type="ECO:0000256" key="1">
    <source>
        <dbReference type="SAM" id="MobiDB-lite"/>
    </source>
</evidence>
<dbReference type="EMBL" id="KY608910">
    <property type="protein sequence ID" value="AUQ44005.1"/>
    <property type="molecule type" value="Genomic_DNA"/>
</dbReference>
<feature type="transmembrane region" description="Helical" evidence="2">
    <location>
        <begin position="166"/>
        <end position="183"/>
    </location>
</feature>
<feature type="transmembrane region" description="Helical" evidence="2">
    <location>
        <begin position="189"/>
        <end position="207"/>
    </location>
</feature>
<reference evidence="3" key="1">
    <citation type="journal article" date="2021" name="Virus">
        <title>The discovery, distribution and diversity of DNA viruses associated with Drosophila melanogaster in Europe.</title>
        <authorList>
            <person name="Wallace M.A."/>
            <person name="Coffman K.A."/>
            <person name="Gilbert C."/>
            <person name="Ravindran S."/>
            <person name="Albery G.F."/>
            <person name="Abbott J."/>
            <person name="Argyridou E."/>
            <person name="Bellosta P."/>
            <person name="Betancourt A.J."/>
            <person name="Colinet H."/>
            <person name="Eric K."/>
            <person name="Glaser-Schmitt A."/>
            <person name="Grath S."/>
            <person name="Jelic M."/>
            <person name="Kankare M."/>
            <person name="Kozeretska I."/>
            <person name="Loeschcke V."/>
            <person name="Montchamp-Moreau C."/>
            <person name="Ometto L."/>
            <person name="Onder B.S."/>
            <person name="Orengo D.J."/>
            <person name="Parsch J."/>
            <person name="Pascual M."/>
            <person name="Patenkovic A."/>
            <person name="Puerma E."/>
            <person name="Ritchie M.G."/>
            <person name="Rota-Stabelli O."/>
            <person name="Schou M.F."/>
            <person name="Serga S.V."/>
            <person name="Stamenkovic-Radak M."/>
            <person name="Tanaskovic M."/>
            <person name="Veselinovic M.S."/>
            <person name="Vieira J."/>
            <person name="Vieira C.P."/>
            <person name="Kapun M."/>
            <person name="Flatt T."/>
            <person name="Gonzalez J."/>
            <person name="Staubach F."/>
            <person name="Obbard D.J."/>
        </authorList>
    </citation>
    <scope>NUCLEOTIDE SEQUENCE</scope>
    <source>
        <strain evidence="3">SRR3939042_Esparto_2012</strain>
    </source>
</reference>
<name>A0A2I7G315_9VIRU</name>